<dbReference type="Pfam" id="PF07679">
    <property type="entry name" value="I-set"/>
    <property type="match status" value="2"/>
</dbReference>
<evidence type="ECO:0000256" key="1">
    <source>
        <dbReference type="ARBA" id="ARBA00023157"/>
    </source>
</evidence>
<dbReference type="Pfam" id="PF13927">
    <property type="entry name" value="Ig_3"/>
    <property type="match status" value="1"/>
</dbReference>
<dbReference type="PANTHER" id="PTHR48071">
    <property type="entry name" value="SRCR DOMAIN-CONTAINING PROTEIN"/>
    <property type="match status" value="1"/>
</dbReference>
<evidence type="ECO:0000256" key="2">
    <source>
        <dbReference type="PROSITE-ProRule" id="PRU00196"/>
    </source>
</evidence>
<dbReference type="PROSITE" id="PS50287">
    <property type="entry name" value="SRCR_2"/>
    <property type="match status" value="4"/>
</dbReference>
<evidence type="ECO:0000256" key="3">
    <source>
        <dbReference type="SAM" id="Phobius"/>
    </source>
</evidence>
<dbReference type="STRING" id="400727.A0A2T7P343"/>
<dbReference type="Pfam" id="PF00530">
    <property type="entry name" value="SRCR"/>
    <property type="match status" value="3"/>
</dbReference>
<keyword evidence="3" id="KW-1133">Transmembrane helix</keyword>
<evidence type="ECO:0000259" key="4">
    <source>
        <dbReference type="PROSITE" id="PS50287"/>
    </source>
</evidence>
<feature type="domain" description="SRCR" evidence="4">
    <location>
        <begin position="134"/>
        <end position="239"/>
    </location>
</feature>
<dbReference type="InterPro" id="IPR036772">
    <property type="entry name" value="SRCR-like_dom_sf"/>
</dbReference>
<comment type="caution">
    <text evidence="6">The sequence shown here is derived from an EMBL/GenBank/DDBJ whole genome shotgun (WGS) entry which is preliminary data.</text>
</comment>
<dbReference type="SMART" id="SM00202">
    <property type="entry name" value="SR"/>
    <property type="match status" value="3"/>
</dbReference>
<dbReference type="GO" id="GO:0016020">
    <property type="term" value="C:membrane"/>
    <property type="evidence" value="ECO:0007669"/>
    <property type="project" value="InterPro"/>
</dbReference>
<feature type="transmembrane region" description="Helical" evidence="3">
    <location>
        <begin position="1159"/>
        <end position="1184"/>
    </location>
</feature>
<dbReference type="PANTHER" id="PTHR48071:SF18">
    <property type="entry name" value="DELETED IN MALIGNANT BRAIN TUMORS 1 PROTEIN-RELATED"/>
    <property type="match status" value="1"/>
</dbReference>
<gene>
    <name evidence="6" type="ORF">C0Q70_13000</name>
</gene>
<proteinExistence type="predicted"/>
<dbReference type="EMBL" id="PZQS01000007">
    <property type="protein sequence ID" value="PVD27826.1"/>
    <property type="molecule type" value="Genomic_DNA"/>
</dbReference>
<feature type="domain" description="SRCR" evidence="4">
    <location>
        <begin position="260"/>
        <end position="363"/>
    </location>
</feature>
<protein>
    <recommendedName>
        <fullName evidence="8">SRCR domain-containing protein</fullName>
    </recommendedName>
</protein>
<dbReference type="PROSITE" id="PS50835">
    <property type="entry name" value="IG_LIKE"/>
    <property type="match status" value="3"/>
</dbReference>
<feature type="domain" description="Ig-like" evidence="5">
    <location>
        <begin position="615"/>
        <end position="712"/>
    </location>
</feature>
<name>A0A2T7P343_POMCA</name>
<feature type="disulfide bond" evidence="2">
    <location>
        <begin position="332"/>
        <end position="342"/>
    </location>
</feature>
<keyword evidence="1 2" id="KW-1015">Disulfide bond</keyword>
<dbReference type="SUPFAM" id="SSF48726">
    <property type="entry name" value="Immunoglobulin"/>
    <property type="match status" value="3"/>
</dbReference>
<feature type="domain" description="SRCR" evidence="4">
    <location>
        <begin position="831"/>
        <end position="933"/>
    </location>
</feature>
<dbReference type="Gene3D" id="2.60.40.10">
    <property type="entry name" value="Immunoglobulins"/>
    <property type="match status" value="3"/>
</dbReference>
<feature type="disulfide bond" evidence="2">
    <location>
        <begin position="98"/>
        <end position="108"/>
    </location>
</feature>
<dbReference type="SUPFAM" id="SSF56487">
    <property type="entry name" value="SRCR-like"/>
    <property type="match status" value="4"/>
</dbReference>
<feature type="domain" description="Ig-like" evidence="5">
    <location>
        <begin position="396"/>
        <end position="493"/>
    </location>
</feature>
<dbReference type="SMART" id="SM00408">
    <property type="entry name" value="IGc2"/>
    <property type="match status" value="3"/>
</dbReference>
<dbReference type="InterPro" id="IPR001190">
    <property type="entry name" value="SRCR"/>
</dbReference>
<feature type="disulfide bond" evidence="2">
    <location>
        <begin position="901"/>
        <end position="911"/>
    </location>
</feature>
<dbReference type="InterPro" id="IPR036179">
    <property type="entry name" value="Ig-like_dom_sf"/>
</dbReference>
<keyword evidence="3" id="KW-0472">Membrane</keyword>
<dbReference type="InterPro" id="IPR007110">
    <property type="entry name" value="Ig-like_dom"/>
</dbReference>
<feature type="transmembrane region" description="Helical" evidence="3">
    <location>
        <begin position="56"/>
        <end position="75"/>
    </location>
</feature>
<dbReference type="InterPro" id="IPR013098">
    <property type="entry name" value="Ig_I-set"/>
</dbReference>
<keyword evidence="7" id="KW-1185">Reference proteome</keyword>
<organism evidence="6 7">
    <name type="scientific">Pomacea canaliculata</name>
    <name type="common">Golden apple snail</name>
    <dbReference type="NCBI Taxonomy" id="400727"/>
    <lineage>
        <taxon>Eukaryota</taxon>
        <taxon>Metazoa</taxon>
        <taxon>Spiralia</taxon>
        <taxon>Lophotrochozoa</taxon>
        <taxon>Mollusca</taxon>
        <taxon>Gastropoda</taxon>
        <taxon>Caenogastropoda</taxon>
        <taxon>Architaenioglossa</taxon>
        <taxon>Ampullarioidea</taxon>
        <taxon>Ampullariidae</taxon>
        <taxon>Pomacea</taxon>
    </lineage>
</organism>
<dbReference type="Proteomes" id="UP000245119">
    <property type="component" value="Linkage Group LG7"/>
</dbReference>
<evidence type="ECO:0000313" key="7">
    <source>
        <dbReference type="Proteomes" id="UP000245119"/>
    </source>
</evidence>
<dbReference type="OrthoDB" id="6162951at2759"/>
<reference evidence="6 7" key="1">
    <citation type="submission" date="2018-04" db="EMBL/GenBank/DDBJ databases">
        <title>The genome of golden apple snail Pomacea canaliculata provides insight into stress tolerance and invasive adaptation.</title>
        <authorList>
            <person name="Liu C."/>
            <person name="Liu B."/>
            <person name="Ren Y."/>
            <person name="Zhang Y."/>
            <person name="Wang H."/>
            <person name="Li S."/>
            <person name="Jiang F."/>
            <person name="Yin L."/>
            <person name="Zhang G."/>
            <person name="Qian W."/>
            <person name="Fan W."/>
        </authorList>
    </citation>
    <scope>NUCLEOTIDE SEQUENCE [LARGE SCALE GENOMIC DNA]</scope>
    <source>
        <strain evidence="6">SZHN2017</strain>
        <tissue evidence="6">Muscle</tissue>
    </source>
</reference>
<dbReference type="InterPro" id="IPR013783">
    <property type="entry name" value="Ig-like_fold"/>
</dbReference>
<sequence>MLCEAHGKPTPRMLFMSDKDNEVWIDSKQDEVQLSEGKGQIATILRKVQLKVPRTLVIMVQGVVSAFLVVFALIGQGAVTVKSDMYGKGLGDIYSINCKGTENSLEKCDLGESPSCVHEEDVGVICNSPGNITPRLVRGRSWSGLLEVLYDGVWSTVCSRGFGHKEVKIVCNMIRHRFINSPLAVAMSFPFYFRGRDEDSILFSDLDCDGTDTRLAQCKHSGFYNHTCTHDDDVSVNCALDGVYRLAGPRRTRDDMGRLVILVGSLSRRNDWGREEIILPRMWSGVCGNNYSPITTARVICKQLGYPSRNAMLVPGSSFGPMNSFWITEVNCTGDEISMTACVQLITGYSSSCPTQDIGVVCSDSNSGLYILLETFGKDDAYPPFEGSNKEKAKEPPVVLGFTANGEDNTTIIVDENSNVSLSCEAAGRPKPHMVLRSGANSRELNRIAHDDSQLTEKTSNINFFIHKIRCQDSGAYRCEADNSVGHENRTLFILVPCAPRLRDLQGELPPVTIINFKESFTLELIAYPPPEVKQMYYGPVSDTLGGQLKDLLHVTCGAKTFAPSLFTCNITVVNKSDDGVYRIVFENDHGQLPFNFTRKILSKKLKSSGCGADPSSVLRFQLNFLNNKTVTVTENSSIEMLCQADGRPTPRMSFVSIKDNRVVNSKPLGNIQVTEVRQELRYLINQIQCEDSGDYRCEVDNGIGHDNQTVRLLVLCAPRRTKSQAQVPLLDVDISSGPLTLEIMGYPTPFVAGTTFHAEVLNDRSKIVPVENTLNVTCHANTSSPALVTCKVTVVNLTQVTQGFYTTVFKNSFGQLAFPFKINRKGTSQVRLTGKRRTSLNMGQANLLINGEWSMLCDISETTAKVICRQAGYPSIEAKVVDASSFGPFQGRFLNAVLNCVGNETNIFSCLTSVYGYINSCPTQQGAGVICSNYPSTVLRFQLNALNNKTVTVAENSSIEMLCQADGRPTPRMSFVSIKDNNRVLNSKPLGNIQVTEVRQELRHVINQIQCENSGDYRCEVNNGIGQDNQTVRLLVLCAPRRTMSQEQVPLLDVDISSGPLTLEILGYPTPFVAGTTFRGEVLDDRIKGVPVENTLNVTCHANMSSPSLVTCNVSIVNLTQVTQGFYTTVFKNSFGELAYLFKINRKETGTKDKKSSLLVGAITGGTCAAVVVVLVIIIFIVVTVHRKLKAEQETIYDSLNLRRRCEESPYAKPSVKKGEAIEVFTLGDAVSTETDDEYGTITQLQKSPMYENVDIVRK</sequence>
<feature type="domain" description="Ig-like" evidence="5">
    <location>
        <begin position="936"/>
        <end position="1034"/>
    </location>
</feature>
<comment type="caution">
    <text evidence="2">Lacks conserved residue(s) required for the propagation of feature annotation.</text>
</comment>
<dbReference type="InterPro" id="IPR003599">
    <property type="entry name" value="Ig_sub"/>
</dbReference>
<dbReference type="Gene3D" id="3.10.250.10">
    <property type="entry name" value="SRCR-like domain"/>
    <property type="match status" value="4"/>
</dbReference>
<evidence type="ECO:0008006" key="8">
    <source>
        <dbReference type="Google" id="ProtNLM"/>
    </source>
</evidence>
<feature type="disulfide bond" evidence="2">
    <location>
        <begin position="208"/>
        <end position="218"/>
    </location>
</feature>
<feature type="disulfide bond" evidence="2">
    <location>
        <begin position="301"/>
        <end position="362"/>
    </location>
</feature>
<keyword evidence="3" id="KW-0812">Transmembrane</keyword>
<accession>A0A2T7P343</accession>
<evidence type="ECO:0000313" key="6">
    <source>
        <dbReference type="EMBL" id="PVD27826.1"/>
    </source>
</evidence>
<feature type="domain" description="SRCR" evidence="4">
    <location>
        <begin position="95"/>
        <end position="127"/>
    </location>
</feature>
<dbReference type="AlphaFoldDB" id="A0A2T7P343"/>
<dbReference type="InterPro" id="IPR003598">
    <property type="entry name" value="Ig_sub2"/>
</dbReference>
<evidence type="ECO:0000259" key="5">
    <source>
        <dbReference type="PROSITE" id="PS50835"/>
    </source>
</evidence>
<dbReference type="SMART" id="SM00409">
    <property type="entry name" value="IG"/>
    <property type="match status" value="3"/>
</dbReference>
<feature type="disulfide bond" evidence="2">
    <location>
        <begin position="858"/>
        <end position="922"/>
    </location>
</feature>